<proteinExistence type="predicted"/>
<comment type="caution">
    <text evidence="2">The sequence shown here is derived from an EMBL/GenBank/DDBJ whole genome shotgun (WGS) entry which is preliminary data.</text>
</comment>
<dbReference type="SUPFAM" id="SSF51338">
    <property type="entry name" value="Composite domain of metallo-dependent hydrolases"/>
    <property type="match status" value="1"/>
</dbReference>
<dbReference type="InterPro" id="IPR006680">
    <property type="entry name" value="Amidohydro-rel"/>
</dbReference>
<keyword evidence="3" id="KW-1185">Reference proteome</keyword>
<reference evidence="2" key="1">
    <citation type="submission" date="2022-04" db="EMBL/GenBank/DDBJ databases">
        <title>Roseomonas acroporae sp. nov., isolated from coral Acropora digitifera.</title>
        <authorList>
            <person name="Sun H."/>
        </authorList>
    </citation>
    <scope>NUCLEOTIDE SEQUENCE</scope>
    <source>
        <strain evidence="2">NAR14</strain>
    </source>
</reference>
<dbReference type="PANTHER" id="PTHR43135">
    <property type="entry name" value="ALPHA-D-RIBOSE 1-METHYLPHOSPHONATE 5-TRIPHOSPHATE DIPHOSPHATASE"/>
    <property type="match status" value="1"/>
</dbReference>
<accession>A0A9X2BWH7</accession>
<dbReference type="PANTHER" id="PTHR43135:SF3">
    <property type="entry name" value="ALPHA-D-RIBOSE 1-METHYLPHOSPHONATE 5-TRIPHOSPHATE DIPHOSPHATASE"/>
    <property type="match status" value="1"/>
</dbReference>
<dbReference type="InterPro" id="IPR032466">
    <property type="entry name" value="Metal_Hydrolase"/>
</dbReference>
<sequence>MLLLKPERLLDGDGRALPPGSALLLDGARIAALLPPGAPAPARARPLDLPPGCTLMPGLIDLHDYLSVDPDQPDPMQQMFGADTVLRCRVAARHLRRDLLSGVTTQRIMGEGGGLDAALAAEQRAGHLVGPALITSGAPIAPTGSHQQRPEGGLDDAAALSRAIEEAAAAGHGWIKLVATGGINGRGLGPAEAAYAPELLRHAVRAARAAGLRVAVAAQGGPAAIAAAEAGADTLEHGALLEAEGIAALAASGTAWVLTPGRFLRPDGIPLAAARDPAVAARLARVAGALRAAVPLAVARGVRLGLGADNMHGRFGDDVGRLVALGAPPALAIAAATGGAAAILGLDDRGLLRPGMRADLLLVDGDPLLAPDALQRVRGVIQAGRYALAGLPA</sequence>
<dbReference type="InterPro" id="IPR051781">
    <property type="entry name" value="Metallo-dep_Hydrolase"/>
</dbReference>
<dbReference type="InterPro" id="IPR011059">
    <property type="entry name" value="Metal-dep_hydrolase_composite"/>
</dbReference>
<evidence type="ECO:0000259" key="1">
    <source>
        <dbReference type="Pfam" id="PF01979"/>
    </source>
</evidence>
<evidence type="ECO:0000313" key="3">
    <source>
        <dbReference type="Proteomes" id="UP001139516"/>
    </source>
</evidence>
<dbReference type="RefSeq" id="WP_248668217.1">
    <property type="nucleotide sequence ID" value="NZ_JALPRX010000073.1"/>
</dbReference>
<dbReference type="SUPFAM" id="SSF51556">
    <property type="entry name" value="Metallo-dependent hydrolases"/>
    <property type="match status" value="1"/>
</dbReference>
<gene>
    <name evidence="2" type="ORF">M0638_17135</name>
</gene>
<dbReference type="Proteomes" id="UP001139516">
    <property type="component" value="Unassembled WGS sequence"/>
</dbReference>
<dbReference type="EMBL" id="JALPRX010000073">
    <property type="protein sequence ID" value="MCK8786101.1"/>
    <property type="molecule type" value="Genomic_DNA"/>
</dbReference>
<name>A0A9X2BWH7_9PROT</name>
<evidence type="ECO:0000313" key="2">
    <source>
        <dbReference type="EMBL" id="MCK8786101.1"/>
    </source>
</evidence>
<organism evidence="2 3">
    <name type="scientific">Roseomonas acroporae</name>
    <dbReference type="NCBI Taxonomy" id="2937791"/>
    <lineage>
        <taxon>Bacteria</taxon>
        <taxon>Pseudomonadati</taxon>
        <taxon>Pseudomonadota</taxon>
        <taxon>Alphaproteobacteria</taxon>
        <taxon>Acetobacterales</taxon>
        <taxon>Roseomonadaceae</taxon>
        <taxon>Roseomonas</taxon>
    </lineage>
</organism>
<dbReference type="GO" id="GO:0016810">
    <property type="term" value="F:hydrolase activity, acting on carbon-nitrogen (but not peptide) bonds"/>
    <property type="evidence" value="ECO:0007669"/>
    <property type="project" value="InterPro"/>
</dbReference>
<dbReference type="AlphaFoldDB" id="A0A9X2BWH7"/>
<feature type="domain" description="Amidohydrolase-related" evidence="1">
    <location>
        <begin position="54"/>
        <end position="382"/>
    </location>
</feature>
<dbReference type="Gene3D" id="2.30.40.10">
    <property type="entry name" value="Urease, subunit C, domain 1"/>
    <property type="match status" value="1"/>
</dbReference>
<protein>
    <submittedName>
        <fullName evidence="2">Amidohydrolase family protein</fullName>
    </submittedName>
</protein>
<dbReference type="Gene3D" id="3.20.20.140">
    <property type="entry name" value="Metal-dependent hydrolases"/>
    <property type="match status" value="1"/>
</dbReference>
<dbReference type="Pfam" id="PF01979">
    <property type="entry name" value="Amidohydro_1"/>
    <property type="match status" value="1"/>
</dbReference>